<dbReference type="PANTHER" id="PTHR43847:SF1">
    <property type="entry name" value="BLL3993 PROTEIN"/>
    <property type="match status" value="1"/>
</dbReference>
<evidence type="ECO:0000256" key="2">
    <source>
        <dbReference type="ARBA" id="ARBA00022692"/>
    </source>
</evidence>
<feature type="transmembrane region" description="Helical" evidence="5">
    <location>
        <begin position="52"/>
        <end position="71"/>
    </location>
</feature>
<keyword evidence="11" id="KW-1185">Reference proteome</keyword>
<dbReference type="Proteomes" id="UP000489351">
    <property type="component" value="Unassembled WGS sequence"/>
</dbReference>
<keyword evidence="4 5" id="KW-0472">Membrane</keyword>
<keyword evidence="2 5" id="KW-0812">Transmembrane</keyword>
<proteinExistence type="predicted"/>
<name>A0A3S0NB18_CHLPH</name>
<dbReference type="GO" id="GO:0008168">
    <property type="term" value="F:methyltransferase activity"/>
    <property type="evidence" value="ECO:0007669"/>
    <property type="project" value="UniProtKB-KW"/>
</dbReference>
<feature type="transmembrane region" description="Helical" evidence="5">
    <location>
        <begin position="109"/>
        <end position="135"/>
    </location>
</feature>
<dbReference type="InterPro" id="IPR007318">
    <property type="entry name" value="Phopholipid_MeTrfase"/>
</dbReference>
<dbReference type="GO" id="GO:0012505">
    <property type="term" value="C:endomembrane system"/>
    <property type="evidence" value="ECO:0007669"/>
    <property type="project" value="UniProtKB-SubCell"/>
</dbReference>
<reference evidence="7 11" key="3">
    <citation type="submission" date="2019-11" db="EMBL/GenBank/DDBJ databases">
        <title>Green- and brown-colored morphotypes of Chlorobia in the stratified aquatic ecosystems of Kandalaksha Gulf (White Sea): A model for study of the accessory genome evolution.</title>
        <authorList>
            <person name="Grouzdev D.S."/>
        </authorList>
    </citation>
    <scope>NUCLEOTIDE SEQUENCE [LARGE SCALE GENOMIC DNA]</scope>
    <source>
        <strain evidence="7 11">ZM</strain>
    </source>
</reference>
<evidence type="ECO:0000313" key="7">
    <source>
        <dbReference type="EMBL" id="MWV53649.1"/>
    </source>
</evidence>
<evidence type="ECO:0000313" key="9">
    <source>
        <dbReference type="Proteomes" id="UP000279908"/>
    </source>
</evidence>
<dbReference type="Proteomes" id="UP000327458">
    <property type="component" value="Unassembled WGS sequence"/>
</dbReference>
<organism evidence="8 9">
    <name type="scientific">Chlorobium phaeovibrioides</name>
    <dbReference type="NCBI Taxonomy" id="1094"/>
    <lineage>
        <taxon>Bacteria</taxon>
        <taxon>Pseudomonadati</taxon>
        <taxon>Chlorobiota</taxon>
        <taxon>Chlorobiia</taxon>
        <taxon>Chlorobiales</taxon>
        <taxon>Chlorobiaceae</taxon>
        <taxon>Chlorobium/Pelodictyon group</taxon>
        <taxon>Chlorobium</taxon>
    </lineage>
</organism>
<dbReference type="Proteomes" id="UP000279908">
    <property type="component" value="Unassembled WGS sequence"/>
</dbReference>
<dbReference type="InterPro" id="IPR052527">
    <property type="entry name" value="Metal_cation-efflux_comp"/>
</dbReference>
<sequence>MQNKTAAPHYQPPGKRGEYLVAIQFLLIFSFIALPVMPAVPDSLASFIPEPLRWTVLILFSIAAMIFGSLGSRHLKEVLTPLPYPVEHSRLITTGIYSLVRHPLYSSQLLLATGWSIFSLSLSHMLLTILALAFFSFKASREERWLTLRHPEYSDYRKQVKKFIPWIY</sequence>
<evidence type="ECO:0000313" key="10">
    <source>
        <dbReference type="Proteomes" id="UP000327458"/>
    </source>
</evidence>
<evidence type="ECO:0000256" key="3">
    <source>
        <dbReference type="ARBA" id="ARBA00022989"/>
    </source>
</evidence>
<evidence type="ECO:0000313" key="6">
    <source>
        <dbReference type="EMBL" id="KAA6233068.1"/>
    </source>
</evidence>
<dbReference type="Pfam" id="PF04191">
    <property type="entry name" value="PEMT"/>
    <property type="match status" value="1"/>
</dbReference>
<keyword evidence="8" id="KW-0808">Transferase</keyword>
<comment type="caution">
    <text evidence="8">The sequence shown here is derived from an EMBL/GenBank/DDBJ whole genome shotgun (WGS) entry which is preliminary data.</text>
</comment>
<accession>A0A3S0NB18</accession>
<evidence type="ECO:0000256" key="5">
    <source>
        <dbReference type="SAM" id="Phobius"/>
    </source>
</evidence>
<reference evidence="8 9" key="1">
    <citation type="submission" date="2018-12" db="EMBL/GenBank/DDBJ databases">
        <authorList>
            <person name="Lunina O.N."/>
            <person name="Grouzdev D.S."/>
            <person name="Gorlenko V.M."/>
            <person name="Savvichev A.S."/>
        </authorList>
    </citation>
    <scope>NUCLEOTIDE SEQUENCE [LARGE SCALE GENOMIC DNA]</scope>
    <source>
        <strain evidence="8 9">BrKhr-17</strain>
    </source>
</reference>
<keyword evidence="3 5" id="KW-1133">Transmembrane helix</keyword>
<dbReference type="EMBL" id="RXYK01000003">
    <property type="protein sequence ID" value="RTY39145.1"/>
    <property type="molecule type" value="Genomic_DNA"/>
</dbReference>
<evidence type="ECO:0000256" key="4">
    <source>
        <dbReference type="ARBA" id="ARBA00023136"/>
    </source>
</evidence>
<dbReference type="AlphaFoldDB" id="A0A3S0NB18"/>
<reference evidence="6 10" key="2">
    <citation type="submission" date="2019-07" db="EMBL/GenBank/DDBJ databases">
        <title>Draft genome Sequence of Chlorobium phaeovibrioides sp. strain PhvTcv-s14, from the Phylum Chlorobi.</title>
        <authorList>
            <person name="Babenko V."/>
            <person name="Boldyreva D."/>
            <person name="Kanygina A."/>
            <person name="Selezneva O."/>
            <person name="Akopiyan T."/>
            <person name="Lunina O."/>
        </authorList>
    </citation>
    <scope>NUCLEOTIDE SEQUENCE [LARGE SCALE GENOMIC DNA]</scope>
    <source>
        <strain evidence="6 10">GrTcv12</strain>
    </source>
</reference>
<gene>
    <name evidence="8" type="ORF">EKD02_03370</name>
    <name evidence="6" type="ORF">FP507_08425</name>
    <name evidence="7" type="ORF">GJ685_01045</name>
</gene>
<dbReference type="EMBL" id="VMRG01000001">
    <property type="protein sequence ID" value="KAA6233068.1"/>
    <property type="molecule type" value="Genomic_DNA"/>
</dbReference>
<feature type="transmembrane region" description="Helical" evidence="5">
    <location>
        <begin position="20"/>
        <end position="40"/>
    </location>
</feature>
<evidence type="ECO:0000256" key="1">
    <source>
        <dbReference type="ARBA" id="ARBA00004127"/>
    </source>
</evidence>
<evidence type="ECO:0000313" key="11">
    <source>
        <dbReference type="Proteomes" id="UP000489351"/>
    </source>
</evidence>
<evidence type="ECO:0000313" key="8">
    <source>
        <dbReference type="EMBL" id="RTY39145.1"/>
    </source>
</evidence>
<dbReference type="RefSeq" id="WP_126342017.1">
    <property type="nucleotide sequence ID" value="NZ_CP041698.1"/>
</dbReference>
<dbReference type="PANTHER" id="PTHR43847">
    <property type="entry name" value="BLL3993 PROTEIN"/>
    <property type="match status" value="1"/>
</dbReference>
<dbReference type="EMBL" id="WUBZ01000002">
    <property type="protein sequence ID" value="MWV53649.1"/>
    <property type="molecule type" value="Genomic_DNA"/>
</dbReference>
<comment type="subcellular location">
    <subcellularLocation>
        <location evidence="1">Endomembrane system</location>
        <topology evidence="1">Multi-pass membrane protein</topology>
    </subcellularLocation>
</comment>
<protein>
    <submittedName>
        <fullName evidence="8">Isoprenylcysteine carboxylmethyltransferase family protein</fullName>
    </submittedName>
</protein>
<keyword evidence="8" id="KW-0489">Methyltransferase</keyword>
<dbReference type="Gene3D" id="1.20.120.1630">
    <property type="match status" value="1"/>
</dbReference>
<dbReference type="GO" id="GO:0032259">
    <property type="term" value="P:methylation"/>
    <property type="evidence" value="ECO:0007669"/>
    <property type="project" value="UniProtKB-KW"/>
</dbReference>